<gene>
    <name evidence="2" type="ORF">C7M84_006234</name>
</gene>
<reference evidence="2 3" key="2">
    <citation type="submission" date="2019-01" db="EMBL/GenBank/DDBJ databases">
        <title>The decoding of complex shrimp genome reveals the adaptation for benthos swimmer, frequently molting mechanism and breeding impact on genome.</title>
        <authorList>
            <person name="Sun Y."/>
            <person name="Gao Y."/>
            <person name="Yu Y."/>
        </authorList>
    </citation>
    <scope>NUCLEOTIDE SEQUENCE [LARGE SCALE GENOMIC DNA]</scope>
    <source>
        <tissue evidence="2">Muscle</tissue>
    </source>
</reference>
<feature type="region of interest" description="Disordered" evidence="1">
    <location>
        <begin position="171"/>
        <end position="212"/>
    </location>
</feature>
<dbReference type="EMBL" id="QCYY01001798">
    <property type="protein sequence ID" value="ROT75233.1"/>
    <property type="molecule type" value="Genomic_DNA"/>
</dbReference>
<dbReference type="OrthoDB" id="6371496at2759"/>
<feature type="compositionally biased region" description="Low complexity" evidence="1">
    <location>
        <begin position="183"/>
        <end position="198"/>
    </location>
</feature>
<sequence>MTLQELQEHLRTFFKRLDVLTVASDLVGKNVGGLTTVQHAHALYNLLDLFSALALPSYSLPPVQFTLTVDREMLVPTPANMYFIANFQPKGQPSLEAIMKDLEVESPFVQMDSSWYIIRPADEPALQLAVRQENHLWVLCLTNSSEPAGVAEEEATRERIIEPSARLLGDAPVHLSAKPPGPGASEPPGSESPRSPGYYGNGEPVRGEPSVGEIKRPSVIVKSSAPSSFSFQPLSGRFGSTHYRLVSADLPDGIQLIVPNSLGAARRTRKLFFDSGQLNHRGLGFDVIKMAGEDRDRYVIVHKAKDCVLFLSLRGEHSGPGMPELVFNPQYPGSSAHWLLQPSPRPLNKSIKAIENDHDLPLPSPSPPDSLRPQTYSKTRPPSSPPPSQLSTTPNLLENTTTPSPPSNSRTLLLPP</sequence>
<keyword evidence="3" id="KW-1185">Reference proteome</keyword>
<proteinExistence type="predicted"/>
<name>A0A423TFH1_PENVA</name>
<organism evidence="2 3">
    <name type="scientific">Penaeus vannamei</name>
    <name type="common">Whiteleg shrimp</name>
    <name type="synonym">Litopenaeus vannamei</name>
    <dbReference type="NCBI Taxonomy" id="6689"/>
    <lineage>
        <taxon>Eukaryota</taxon>
        <taxon>Metazoa</taxon>
        <taxon>Ecdysozoa</taxon>
        <taxon>Arthropoda</taxon>
        <taxon>Crustacea</taxon>
        <taxon>Multicrustacea</taxon>
        <taxon>Malacostraca</taxon>
        <taxon>Eumalacostraca</taxon>
        <taxon>Eucarida</taxon>
        <taxon>Decapoda</taxon>
        <taxon>Dendrobranchiata</taxon>
        <taxon>Penaeoidea</taxon>
        <taxon>Penaeidae</taxon>
        <taxon>Penaeus</taxon>
    </lineage>
</organism>
<evidence type="ECO:0000313" key="3">
    <source>
        <dbReference type="Proteomes" id="UP000283509"/>
    </source>
</evidence>
<feature type="compositionally biased region" description="Low complexity" evidence="1">
    <location>
        <begin position="389"/>
        <end position="416"/>
    </location>
</feature>
<dbReference type="Proteomes" id="UP000283509">
    <property type="component" value="Unassembled WGS sequence"/>
</dbReference>
<protein>
    <submittedName>
        <fullName evidence="2">Uncharacterized protein</fullName>
    </submittedName>
</protein>
<evidence type="ECO:0000256" key="1">
    <source>
        <dbReference type="SAM" id="MobiDB-lite"/>
    </source>
</evidence>
<reference evidence="2 3" key="1">
    <citation type="submission" date="2018-04" db="EMBL/GenBank/DDBJ databases">
        <authorList>
            <person name="Zhang X."/>
            <person name="Yuan J."/>
            <person name="Li F."/>
            <person name="Xiang J."/>
        </authorList>
    </citation>
    <scope>NUCLEOTIDE SEQUENCE [LARGE SCALE GENOMIC DNA]</scope>
    <source>
        <tissue evidence="2">Muscle</tissue>
    </source>
</reference>
<dbReference type="AlphaFoldDB" id="A0A423TFH1"/>
<evidence type="ECO:0000313" key="2">
    <source>
        <dbReference type="EMBL" id="ROT75233.1"/>
    </source>
</evidence>
<comment type="caution">
    <text evidence="2">The sequence shown here is derived from an EMBL/GenBank/DDBJ whole genome shotgun (WGS) entry which is preliminary data.</text>
</comment>
<accession>A0A423TFH1</accession>
<feature type="compositionally biased region" description="Low complexity" evidence="1">
    <location>
        <begin position="371"/>
        <end position="381"/>
    </location>
</feature>
<feature type="region of interest" description="Disordered" evidence="1">
    <location>
        <begin position="356"/>
        <end position="416"/>
    </location>
</feature>